<proteinExistence type="predicted"/>
<gene>
    <name evidence="1" type="ORF">GCM10011323_23030</name>
</gene>
<dbReference type="Proteomes" id="UP000634043">
    <property type="component" value="Unassembled WGS sequence"/>
</dbReference>
<reference evidence="2" key="1">
    <citation type="journal article" date="2019" name="Int. J. Syst. Evol. Microbiol.">
        <title>The Global Catalogue of Microorganisms (GCM) 10K type strain sequencing project: providing services to taxonomists for standard genome sequencing and annotation.</title>
        <authorList>
            <consortium name="The Broad Institute Genomics Platform"/>
            <consortium name="The Broad Institute Genome Sequencing Center for Infectious Disease"/>
            <person name="Wu L."/>
            <person name="Ma J."/>
        </authorList>
    </citation>
    <scope>NUCLEOTIDE SEQUENCE [LARGE SCALE GENOMIC DNA]</scope>
    <source>
        <strain evidence="2">CGMCC 1.12749</strain>
    </source>
</reference>
<dbReference type="EMBL" id="BMFP01000004">
    <property type="protein sequence ID" value="GGG18221.1"/>
    <property type="molecule type" value="Genomic_DNA"/>
</dbReference>
<organism evidence="1 2">
    <name type="scientific">Pontibacter amylolyticus</name>
    <dbReference type="NCBI Taxonomy" id="1424080"/>
    <lineage>
        <taxon>Bacteria</taxon>
        <taxon>Pseudomonadati</taxon>
        <taxon>Bacteroidota</taxon>
        <taxon>Cytophagia</taxon>
        <taxon>Cytophagales</taxon>
        <taxon>Hymenobacteraceae</taxon>
        <taxon>Pontibacter</taxon>
    </lineage>
</organism>
<sequence length="113" mass="12862">MVTITGFAKRMNSEEKEFNVLLLQGEIELIQSKESGRFYATAKTCSIPCTFNDLMCQGLIGKTLPGNIEKVQCDPYDYHIPGTDEIISLAYSYYYDPIERTMEQEVFQMKPAA</sequence>
<evidence type="ECO:0000313" key="2">
    <source>
        <dbReference type="Proteomes" id="UP000634043"/>
    </source>
</evidence>
<comment type="caution">
    <text evidence="1">The sequence shown here is derived from an EMBL/GenBank/DDBJ whole genome shotgun (WGS) entry which is preliminary data.</text>
</comment>
<keyword evidence="2" id="KW-1185">Reference proteome</keyword>
<name>A0ABQ1W7X9_9BACT</name>
<protein>
    <submittedName>
        <fullName evidence="1">Uncharacterized protein</fullName>
    </submittedName>
</protein>
<dbReference type="RefSeq" id="WP_188501680.1">
    <property type="nucleotide sequence ID" value="NZ_BMFP01000004.1"/>
</dbReference>
<accession>A0ABQ1W7X9</accession>
<evidence type="ECO:0000313" key="1">
    <source>
        <dbReference type="EMBL" id="GGG18221.1"/>
    </source>
</evidence>